<sequence length="110" mass="12957">MRITAAFKKNVSRFITCTSLSYCQFDFKIIFIVLQYIIIDNREYNVRWFARLDNKKALNIDQFVNVKHLNITHRTPDNGNLVYAQKAAPYHLRRAIIKQPKAANEVIVRT</sequence>
<proteinExistence type="predicted"/>
<comment type="caution">
    <text evidence="1">The sequence shown here is derived from an EMBL/GenBank/DDBJ whole genome shotgun (WGS) entry which is preliminary data.</text>
</comment>
<evidence type="ECO:0000313" key="2">
    <source>
        <dbReference type="Proteomes" id="UP000615455"/>
    </source>
</evidence>
<name>A0ABQ2BX67_9BACL</name>
<organism evidence="1 2">
    <name type="scientific">Paenibacillus marchantiophytorum</name>
    <dbReference type="NCBI Taxonomy" id="1619310"/>
    <lineage>
        <taxon>Bacteria</taxon>
        <taxon>Bacillati</taxon>
        <taxon>Bacillota</taxon>
        <taxon>Bacilli</taxon>
        <taxon>Bacillales</taxon>
        <taxon>Paenibacillaceae</taxon>
        <taxon>Paenibacillus</taxon>
    </lineage>
</organism>
<evidence type="ECO:0000313" key="1">
    <source>
        <dbReference type="EMBL" id="GGI46713.1"/>
    </source>
</evidence>
<dbReference type="EMBL" id="BMHE01000006">
    <property type="protein sequence ID" value="GGI46713.1"/>
    <property type="molecule type" value="Genomic_DNA"/>
</dbReference>
<dbReference type="Proteomes" id="UP000615455">
    <property type="component" value="Unassembled WGS sequence"/>
</dbReference>
<protein>
    <submittedName>
        <fullName evidence="1">Uncharacterized protein</fullName>
    </submittedName>
</protein>
<accession>A0ABQ2BX67</accession>
<keyword evidence="2" id="KW-1185">Reference proteome</keyword>
<gene>
    <name evidence="1" type="ORF">GCM10008018_18470</name>
</gene>
<reference evidence="2" key="1">
    <citation type="journal article" date="2019" name="Int. J. Syst. Evol. Microbiol.">
        <title>The Global Catalogue of Microorganisms (GCM) 10K type strain sequencing project: providing services to taxonomists for standard genome sequencing and annotation.</title>
        <authorList>
            <consortium name="The Broad Institute Genomics Platform"/>
            <consortium name="The Broad Institute Genome Sequencing Center for Infectious Disease"/>
            <person name="Wu L."/>
            <person name="Ma J."/>
        </authorList>
    </citation>
    <scope>NUCLEOTIDE SEQUENCE [LARGE SCALE GENOMIC DNA]</scope>
    <source>
        <strain evidence="2">CGMCC 1.15043</strain>
    </source>
</reference>